<dbReference type="EMBL" id="KV784355">
    <property type="protein sequence ID" value="OEU19644.1"/>
    <property type="molecule type" value="Genomic_DNA"/>
</dbReference>
<evidence type="ECO:0000259" key="2">
    <source>
        <dbReference type="Pfam" id="PF13679"/>
    </source>
</evidence>
<sequence>MLTTAPIPSSSTLRQSDRDDPDDPDYRLGHKRRQQARRQDRKREAVQLLLERLPPFHELPLVSILLKTDTDSDTTNTNANSTSVIIEEEKNNEKNKKKSSTQLSDLYQPICRLDEDVTNEFWSKVPTICNPNKAVMEEKISDERDLMRERYRSDKYRRKLRKQMERGDINQTQVDKLWEKHGKRTTNTNTNTNIDTTEDTTEDTDTNKTNDNSQAKQQNFGCGSGNLCLALAPYFSQVRFVLVDKKSYSLKLAERRARDAGLKNVQIMEYEFSPSNLEDFCIPSMSRLSTMIPTAQHNDEHSTTTVQQQQSSSSSTDFDIAIGLHCCGSFTDMVMMIAKLRGADCIVCPCCNGAMTSETTCGYEYPRSSYVRKLINQDEYLSLLSRAADDLGSYEAKCFVEYDRALWANENGYNVKLLKLSPEESTPKHHVLYLTKQIQKGEEHED</sequence>
<keyword evidence="4" id="KW-1185">Reference proteome</keyword>
<dbReference type="KEGG" id="fcy:FRACYDRAFT_235701"/>
<dbReference type="InterPro" id="IPR029063">
    <property type="entry name" value="SAM-dependent_MTases_sf"/>
</dbReference>
<name>A0A1E7FND3_9STRA</name>
<feature type="compositionally biased region" description="Low complexity" evidence="1">
    <location>
        <begin position="185"/>
        <end position="195"/>
    </location>
</feature>
<dbReference type="Gene3D" id="3.40.50.150">
    <property type="entry name" value="Vaccinia Virus protein VP39"/>
    <property type="match status" value="1"/>
</dbReference>
<dbReference type="GO" id="GO:0005737">
    <property type="term" value="C:cytoplasm"/>
    <property type="evidence" value="ECO:0007669"/>
    <property type="project" value="TreeGrafter"/>
</dbReference>
<feature type="region of interest" description="Disordered" evidence="1">
    <location>
        <begin position="70"/>
        <end position="101"/>
    </location>
</feature>
<dbReference type="AlphaFoldDB" id="A0A1E7FND3"/>
<dbReference type="Pfam" id="PF13679">
    <property type="entry name" value="Methyltransf_32"/>
    <property type="match status" value="1"/>
</dbReference>
<proteinExistence type="predicted"/>
<dbReference type="OrthoDB" id="206598at2759"/>
<feature type="region of interest" description="Disordered" evidence="1">
    <location>
        <begin position="1"/>
        <end position="40"/>
    </location>
</feature>
<feature type="domain" description="Methyltransferase" evidence="2">
    <location>
        <begin position="210"/>
        <end position="356"/>
    </location>
</feature>
<dbReference type="PANTHER" id="PTHR13369:SF0">
    <property type="entry name" value="GLUTATHIONE S-TRANSFERASE C-TERMINAL DOMAIN-CONTAINING PROTEIN"/>
    <property type="match status" value="1"/>
</dbReference>
<evidence type="ECO:0000313" key="3">
    <source>
        <dbReference type="EMBL" id="OEU19644.1"/>
    </source>
</evidence>
<dbReference type="SUPFAM" id="SSF53335">
    <property type="entry name" value="S-adenosyl-L-methionine-dependent methyltransferases"/>
    <property type="match status" value="1"/>
</dbReference>
<feature type="compositionally biased region" description="Polar residues" evidence="1">
    <location>
        <begin position="1"/>
        <end position="14"/>
    </location>
</feature>
<evidence type="ECO:0000313" key="4">
    <source>
        <dbReference type="Proteomes" id="UP000095751"/>
    </source>
</evidence>
<reference evidence="3 4" key="1">
    <citation type="submission" date="2016-09" db="EMBL/GenBank/DDBJ databases">
        <title>Extensive genetic diversity and differential bi-allelic expression allows diatom success in the polar Southern Ocean.</title>
        <authorList>
            <consortium name="DOE Joint Genome Institute"/>
            <person name="Mock T."/>
            <person name="Otillar R.P."/>
            <person name="Strauss J."/>
            <person name="Dupont C."/>
            <person name="Frickenhaus S."/>
            <person name="Maumus F."/>
            <person name="Mcmullan M."/>
            <person name="Sanges R."/>
            <person name="Schmutz J."/>
            <person name="Toseland A."/>
            <person name="Valas R."/>
            <person name="Veluchamy A."/>
            <person name="Ward B.J."/>
            <person name="Allen A."/>
            <person name="Barry K."/>
            <person name="Falciatore A."/>
            <person name="Ferrante M."/>
            <person name="Fortunato A.E."/>
            <person name="Gloeckner G."/>
            <person name="Gruber A."/>
            <person name="Hipkin R."/>
            <person name="Janech M."/>
            <person name="Kroth P."/>
            <person name="Leese F."/>
            <person name="Lindquist E."/>
            <person name="Lyon B.R."/>
            <person name="Martin J."/>
            <person name="Mayer C."/>
            <person name="Parker M."/>
            <person name="Quesneville H."/>
            <person name="Raymond J."/>
            <person name="Uhlig C."/>
            <person name="Valentin K.U."/>
            <person name="Worden A.Z."/>
            <person name="Armbrust E.V."/>
            <person name="Bowler C."/>
            <person name="Green B."/>
            <person name="Moulton V."/>
            <person name="Van Oosterhout C."/>
            <person name="Grigoriev I."/>
        </authorList>
    </citation>
    <scope>NUCLEOTIDE SEQUENCE [LARGE SCALE GENOMIC DNA]</scope>
    <source>
        <strain evidence="3 4">CCMP1102</strain>
    </source>
</reference>
<gene>
    <name evidence="3" type="ORF">FRACYDRAFT_235701</name>
</gene>
<protein>
    <recommendedName>
        <fullName evidence="2">Methyltransferase domain-containing protein</fullName>
    </recommendedName>
</protein>
<evidence type="ECO:0000256" key="1">
    <source>
        <dbReference type="SAM" id="MobiDB-lite"/>
    </source>
</evidence>
<dbReference type="InParanoid" id="A0A1E7FND3"/>
<dbReference type="Proteomes" id="UP000095751">
    <property type="component" value="Unassembled WGS sequence"/>
</dbReference>
<feature type="region of interest" description="Disordered" evidence="1">
    <location>
        <begin position="181"/>
        <end position="212"/>
    </location>
</feature>
<dbReference type="InterPro" id="IPR025714">
    <property type="entry name" value="Methyltranfer_dom"/>
</dbReference>
<feature type="compositionally biased region" description="Low complexity" evidence="1">
    <location>
        <begin position="73"/>
        <end position="83"/>
    </location>
</feature>
<accession>A0A1E7FND3</accession>
<organism evidence="3 4">
    <name type="scientific">Fragilariopsis cylindrus CCMP1102</name>
    <dbReference type="NCBI Taxonomy" id="635003"/>
    <lineage>
        <taxon>Eukaryota</taxon>
        <taxon>Sar</taxon>
        <taxon>Stramenopiles</taxon>
        <taxon>Ochrophyta</taxon>
        <taxon>Bacillariophyta</taxon>
        <taxon>Bacillariophyceae</taxon>
        <taxon>Bacillariophycidae</taxon>
        <taxon>Bacillariales</taxon>
        <taxon>Bacillariaceae</taxon>
        <taxon>Fragilariopsis</taxon>
    </lineage>
</organism>
<dbReference type="PANTHER" id="PTHR13369">
    <property type="match status" value="1"/>
</dbReference>